<dbReference type="InterPro" id="IPR014716">
    <property type="entry name" value="Fibrinogen_a/b/g_C_1"/>
</dbReference>
<dbReference type="InterPro" id="IPR050373">
    <property type="entry name" value="Fibrinogen_C-term_domain"/>
</dbReference>
<dbReference type="SMART" id="SM00186">
    <property type="entry name" value="FBG"/>
    <property type="match status" value="1"/>
</dbReference>
<dbReference type="AlphaFoldDB" id="A0AAE0Z421"/>
<dbReference type="InterPro" id="IPR002181">
    <property type="entry name" value="Fibrinogen_a/b/g_C_dom"/>
</dbReference>
<dbReference type="EMBL" id="JAWDGP010004725">
    <property type="protein sequence ID" value="KAK3762305.1"/>
    <property type="molecule type" value="Genomic_DNA"/>
</dbReference>
<comment type="caution">
    <text evidence="4">The sequence shown here is derived from an EMBL/GenBank/DDBJ whole genome shotgun (WGS) entry which is preliminary data.</text>
</comment>
<evidence type="ECO:0000259" key="3">
    <source>
        <dbReference type="PROSITE" id="PS51406"/>
    </source>
</evidence>
<feature type="signal peptide" evidence="2">
    <location>
        <begin position="1"/>
        <end position="16"/>
    </location>
</feature>
<evidence type="ECO:0000256" key="2">
    <source>
        <dbReference type="SAM" id="SignalP"/>
    </source>
</evidence>
<keyword evidence="1" id="KW-1015">Disulfide bond</keyword>
<dbReference type="PANTHER" id="PTHR19143:SF458">
    <property type="entry name" value="FIBRINOGEN C-TERMINAL DOMAIN-CONTAINING PROTEIN-RELATED"/>
    <property type="match status" value="1"/>
</dbReference>
<dbReference type="Pfam" id="PF00147">
    <property type="entry name" value="Fibrinogen_C"/>
    <property type="match status" value="1"/>
</dbReference>
<organism evidence="4 5">
    <name type="scientific">Elysia crispata</name>
    <name type="common">lettuce slug</name>
    <dbReference type="NCBI Taxonomy" id="231223"/>
    <lineage>
        <taxon>Eukaryota</taxon>
        <taxon>Metazoa</taxon>
        <taxon>Spiralia</taxon>
        <taxon>Lophotrochozoa</taxon>
        <taxon>Mollusca</taxon>
        <taxon>Gastropoda</taxon>
        <taxon>Heterobranchia</taxon>
        <taxon>Euthyneura</taxon>
        <taxon>Panpulmonata</taxon>
        <taxon>Sacoglossa</taxon>
        <taxon>Placobranchoidea</taxon>
        <taxon>Plakobranchidae</taxon>
        <taxon>Elysia</taxon>
    </lineage>
</organism>
<reference evidence="4" key="1">
    <citation type="journal article" date="2023" name="G3 (Bethesda)">
        <title>A reference genome for the long-term kleptoplast-retaining sea slug Elysia crispata morphotype clarki.</title>
        <authorList>
            <person name="Eastman K.E."/>
            <person name="Pendleton A.L."/>
            <person name="Shaikh M.A."/>
            <person name="Suttiyut T."/>
            <person name="Ogas R."/>
            <person name="Tomko P."/>
            <person name="Gavelis G."/>
            <person name="Widhalm J.R."/>
            <person name="Wisecaver J.H."/>
        </authorList>
    </citation>
    <scope>NUCLEOTIDE SEQUENCE</scope>
    <source>
        <strain evidence="4">ECLA1</strain>
    </source>
</reference>
<evidence type="ECO:0000256" key="1">
    <source>
        <dbReference type="ARBA" id="ARBA00023157"/>
    </source>
</evidence>
<keyword evidence="2" id="KW-0732">Signal</keyword>
<dbReference type="Gene3D" id="3.90.215.10">
    <property type="entry name" value="Gamma Fibrinogen, chain A, domain 1"/>
    <property type="match status" value="1"/>
</dbReference>
<dbReference type="SUPFAM" id="SSF56496">
    <property type="entry name" value="Fibrinogen C-terminal domain-like"/>
    <property type="match status" value="1"/>
</dbReference>
<dbReference type="PROSITE" id="PS51406">
    <property type="entry name" value="FIBRINOGEN_C_2"/>
    <property type="match status" value="1"/>
</dbReference>
<accession>A0AAE0Z421</accession>
<feature type="chain" id="PRO_5041935855" description="Fibrinogen C-terminal domain-containing protein" evidence="2">
    <location>
        <begin position="17"/>
        <end position="600"/>
    </location>
</feature>
<proteinExistence type="predicted"/>
<protein>
    <recommendedName>
        <fullName evidence="3">Fibrinogen C-terminal domain-containing protein</fullName>
    </recommendedName>
</protein>
<feature type="domain" description="Fibrinogen C-terminal" evidence="3">
    <location>
        <begin position="385"/>
        <end position="600"/>
    </location>
</feature>
<dbReference type="CDD" id="cd00087">
    <property type="entry name" value="FReD"/>
    <property type="match status" value="1"/>
</dbReference>
<sequence>MEIVFILIYGVCIVEGLEMTLDRGGPHTPSAAAAFCFLDCEENLETTTPSRHNISSLSIFKKIPHAFSDNDISEKGHLIASLTVKEPRLSHVSDSVKVDGLLEAKRSTLHIAMLEKADCMAAYTCEVRTTDSRGNVLVGINRLRQKPFHSGDQDFTSAISSALLVQLMSLVHQLDTKLALISQSSDMFHNKLESIERRLDNRLWSIERRLNTIEPRLENKIESLRNEMGSIKDQISSNIERCVVDKLCQLDTRTSMGETRNEDLTKETPNTLPEFSLIPGKIEGQINNISKDLGFLQESVFQLQGLGKKNHENLKGVVSELSKISSICEVIPQTINNGLILVKNKINSNKREIKQLKTPTETMSYIRDICSSDNATITSSVKSAVTDLLLPKSCKRGMSAVVPYSSFPYPVVFPNEESGLDVPYLCDTFTDGGGWIILQRRSTGHVDFYRDWGTYKEGFGSLRSEFWLGNDKIYELTKKGVYELRIEMTYKGRSKYASYDSFAIGDEHSKYTLRLGRYSGTAGDSLRQHNREPFSTYDKDHDLNDRNCAEVFTGAWWYKDCHHSNLNGKWQATAYKGPNWKTWTQGDPVSYSEIKIRRKD</sequence>
<keyword evidence="5" id="KW-1185">Reference proteome</keyword>
<dbReference type="PANTHER" id="PTHR19143">
    <property type="entry name" value="FIBRINOGEN/TENASCIN/ANGIOPOEITIN"/>
    <property type="match status" value="1"/>
</dbReference>
<evidence type="ECO:0000313" key="5">
    <source>
        <dbReference type="Proteomes" id="UP001283361"/>
    </source>
</evidence>
<evidence type="ECO:0000313" key="4">
    <source>
        <dbReference type="EMBL" id="KAK3762305.1"/>
    </source>
</evidence>
<dbReference type="InterPro" id="IPR020837">
    <property type="entry name" value="Fibrinogen_CS"/>
</dbReference>
<dbReference type="InterPro" id="IPR036056">
    <property type="entry name" value="Fibrinogen-like_C"/>
</dbReference>
<gene>
    <name evidence="4" type="ORF">RRG08_006049</name>
</gene>
<dbReference type="PROSITE" id="PS00514">
    <property type="entry name" value="FIBRINOGEN_C_1"/>
    <property type="match status" value="1"/>
</dbReference>
<dbReference type="Proteomes" id="UP001283361">
    <property type="component" value="Unassembled WGS sequence"/>
</dbReference>
<name>A0AAE0Z421_9GAST</name>
<dbReference type="GO" id="GO:0005615">
    <property type="term" value="C:extracellular space"/>
    <property type="evidence" value="ECO:0007669"/>
    <property type="project" value="TreeGrafter"/>
</dbReference>